<dbReference type="EMBL" id="BMDD01000001">
    <property type="protein sequence ID" value="GGH68674.1"/>
    <property type="molecule type" value="Genomic_DNA"/>
</dbReference>
<organism evidence="2 3">
    <name type="scientific">Saccharibacillus endophyticus</name>
    <dbReference type="NCBI Taxonomy" id="2060666"/>
    <lineage>
        <taxon>Bacteria</taxon>
        <taxon>Bacillati</taxon>
        <taxon>Bacillota</taxon>
        <taxon>Bacilli</taxon>
        <taxon>Bacillales</taxon>
        <taxon>Paenibacillaceae</taxon>
        <taxon>Saccharibacillus</taxon>
    </lineage>
</organism>
<dbReference type="InterPro" id="IPR029063">
    <property type="entry name" value="SAM-dependent_MTases_sf"/>
</dbReference>
<dbReference type="CDD" id="cd02440">
    <property type="entry name" value="AdoMet_MTases"/>
    <property type="match status" value="1"/>
</dbReference>
<evidence type="ECO:0000313" key="2">
    <source>
        <dbReference type="EMBL" id="GGH68674.1"/>
    </source>
</evidence>
<dbReference type="Proteomes" id="UP000605427">
    <property type="component" value="Unassembled WGS sequence"/>
</dbReference>
<name>A0ABQ1ZJH6_9BACL</name>
<reference evidence="3" key="1">
    <citation type="journal article" date="2019" name="Int. J. Syst. Evol. Microbiol.">
        <title>The Global Catalogue of Microorganisms (GCM) 10K type strain sequencing project: providing services to taxonomists for standard genome sequencing and annotation.</title>
        <authorList>
            <consortium name="The Broad Institute Genomics Platform"/>
            <consortium name="The Broad Institute Genome Sequencing Center for Infectious Disease"/>
            <person name="Wu L."/>
            <person name="Ma J."/>
        </authorList>
    </citation>
    <scope>NUCLEOTIDE SEQUENCE [LARGE SCALE GENOMIC DNA]</scope>
    <source>
        <strain evidence="3">CCM 8702</strain>
    </source>
</reference>
<evidence type="ECO:0000259" key="1">
    <source>
        <dbReference type="Pfam" id="PF13649"/>
    </source>
</evidence>
<evidence type="ECO:0000313" key="3">
    <source>
        <dbReference type="Proteomes" id="UP000605427"/>
    </source>
</evidence>
<sequence>MDHLITYYSAFDEWGRLQREPLEFTINLHHIFAHLPTAGRILDNGAGPGQYSMALAEKGYCMTLTDLTPRLVEIAEAKANDLGLHGSFDGFHTRDARDLDGLPDERFDAALLLGPMYHLQEEKDRVRAIQELHRVTKPGATVFVAFMPRTAFLRTSLAQPNNWKPNHTAEGLDRLMTAGAFDHADEGRFTGAYYFGVSEIAPFMHAQGFESIKTIASSSVAGAITPEQWDYWRQRGEEEFNRVVQHLIDVSDDPHILGMSPHVLYIGRRT</sequence>
<keyword evidence="3" id="KW-1185">Reference proteome</keyword>
<dbReference type="RefSeq" id="WP_172238030.1">
    <property type="nucleotide sequence ID" value="NZ_BMDD01000001.1"/>
</dbReference>
<dbReference type="SUPFAM" id="SSF53335">
    <property type="entry name" value="S-adenosyl-L-methionine-dependent methyltransferases"/>
    <property type="match status" value="1"/>
</dbReference>
<dbReference type="Pfam" id="PF13649">
    <property type="entry name" value="Methyltransf_25"/>
    <property type="match status" value="1"/>
</dbReference>
<proteinExistence type="predicted"/>
<comment type="caution">
    <text evidence="2">The sequence shown here is derived from an EMBL/GenBank/DDBJ whole genome shotgun (WGS) entry which is preliminary data.</text>
</comment>
<feature type="domain" description="Methyltransferase" evidence="1">
    <location>
        <begin position="41"/>
        <end position="139"/>
    </location>
</feature>
<gene>
    <name evidence="2" type="ORF">GCM10007362_02930</name>
</gene>
<dbReference type="Gene3D" id="3.40.50.150">
    <property type="entry name" value="Vaccinia Virus protein VP39"/>
    <property type="match status" value="1"/>
</dbReference>
<accession>A0ABQ1ZJH6</accession>
<dbReference type="InterPro" id="IPR041698">
    <property type="entry name" value="Methyltransf_25"/>
</dbReference>
<protein>
    <recommendedName>
        <fullName evidence="1">Methyltransferase domain-containing protein</fullName>
    </recommendedName>
</protein>